<dbReference type="Proteomes" id="UP001603857">
    <property type="component" value="Unassembled WGS sequence"/>
</dbReference>
<reference evidence="2 3" key="1">
    <citation type="submission" date="2024-08" db="EMBL/GenBank/DDBJ databases">
        <title>Insights into the chromosomal genome structure of Flemingia macrophylla.</title>
        <authorList>
            <person name="Ding Y."/>
            <person name="Zhao Y."/>
            <person name="Bi W."/>
            <person name="Wu M."/>
            <person name="Zhao G."/>
            <person name="Gong Y."/>
            <person name="Li W."/>
            <person name="Zhang P."/>
        </authorList>
    </citation>
    <scope>NUCLEOTIDE SEQUENCE [LARGE SCALE GENOMIC DNA]</scope>
    <source>
        <strain evidence="2">DYQJB</strain>
        <tissue evidence="2">Leaf</tissue>
    </source>
</reference>
<evidence type="ECO:0000313" key="2">
    <source>
        <dbReference type="EMBL" id="KAL2346754.1"/>
    </source>
</evidence>
<protein>
    <submittedName>
        <fullName evidence="2">Uncharacterized protein</fullName>
    </submittedName>
</protein>
<keyword evidence="1" id="KW-0812">Transmembrane</keyword>
<keyword evidence="3" id="KW-1185">Reference proteome</keyword>
<dbReference type="PANTHER" id="PTHR31170">
    <property type="entry name" value="BNAC04G53230D PROTEIN"/>
    <property type="match status" value="1"/>
</dbReference>
<sequence>MENGAHVIDIDAMLEGAEEAVTHECCIYRVPYDLRKLNEDAYTPKVVSIGPFHHKTLDRLFNMEKHKLRYCKAFLQRTRITSDTWIPYIESVEPQFRRCYSDTLCFTKEELVKIIFVDSGFILELFFRNYDRSWSSDVCLGTPWLYDSIREDLRLLENQLPFSVLDRLFSISISNSNIPSDPSFIQLAFDYFDCYNSAKLSFDNTSIRHFTDLLRTFHLQHYLEKRPSRTHDTVAHLPSATELSEAGLRIKVNKESKCLLDLAFSRGVLRIPQLQVHDGTEISFRNMIALEQCHYHNESYITDYVQIMDFLINTTRDVDILTQERVLHNWLGDTDSVANMFNGLFKNVVQSTVSSHYRLLYQDLNAFHRSGWNYLKSNLINDYCKTPWKSAVSIGGIILLVFTFIQTVCSVLQAKQQ</sequence>
<proteinExistence type="predicted"/>
<name>A0ABD1NF67_9FABA</name>
<dbReference type="Pfam" id="PF03140">
    <property type="entry name" value="DUF247"/>
    <property type="match status" value="1"/>
</dbReference>
<dbReference type="PANTHER" id="PTHR31170:SF23">
    <property type="match status" value="1"/>
</dbReference>
<gene>
    <name evidence="2" type="ORF">Fmac_000754</name>
</gene>
<feature type="transmembrane region" description="Helical" evidence="1">
    <location>
        <begin position="391"/>
        <end position="412"/>
    </location>
</feature>
<dbReference type="InterPro" id="IPR004158">
    <property type="entry name" value="DUF247_pln"/>
</dbReference>
<keyword evidence="1" id="KW-0472">Membrane</keyword>
<evidence type="ECO:0000313" key="3">
    <source>
        <dbReference type="Proteomes" id="UP001603857"/>
    </source>
</evidence>
<accession>A0ABD1NF67</accession>
<comment type="caution">
    <text evidence="2">The sequence shown here is derived from an EMBL/GenBank/DDBJ whole genome shotgun (WGS) entry which is preliminary data.</text>
</comment>
<keyword evidence="1" id="KW-1133">Transmembrane helix</keyword>
<dbReference type="AlphaFoldDB" id="A0ABD1NF67"/>
<evidence type="ECO:0000256" key="1">
    <source>
        <dbReference type="SAM" id="Phobius"/>
    </source>
</evidence>
<organism evidence="2 3">
    <name type="scientific">Flemingia macrophylla</name>
    <dbReference type="NCBI Taxonomy" id="520843"/>
    <lineage>
        <taxon>Eukaryota</taxon>
        <taxon>Viridiplantae</taxon>
        <taxon>Streptophyta</taxon>
        <taxon>Embryophyta</taxon>
        <taxon>Tracheophyta</taxon>
        <taxon>Spermatophyta</taxon>
        <taxon>Magnoliopsida</taxon>
        <taxon>eudicotyledons</taxon>
        <taxon>Gunneridae</taxon>
        <taxon>Pentapetalae</taxon>
        <taxon>rosids</taxon>
        <taxon>fabids</taxon>
        <taxon>Fabales</taxon>
        <taxon>Fabaceae</taxon>
        <taxon>Papilionoideae</taxon>
        <taxon>50 kb inversion clade</taxon>
        <taxon>NPAAA clade</taxon>
        <taxon>indigoferoid/millettioid clade</taxon>
        <taxon>Phaseoleae</taxon>
        <taxon>Flemingia</taxon>
    </lineage>
</organism>
<dbReference type="EMBL" id="JBGMDY010000001">
    <property type="protein sequence ID" value="KAL2346754.1"/>
    <property type="molecule type" value="Genomic_DNA"/>
</dbReference>